<evidence type="ECO:0000313" key="8">
    <source>
        <dbReference type="EMBL" id="EDW54175.1"/>
    </source>
</evidence>
<dbReference type="KEGG" id="dse:6613280"/>
<dbReference type="InterPro" id="IPR016186">
    <property type="entry name" value="C-type_lectin-like/link_sf"/>
</dbReference>
<dbReference type="PhylomeDB" id="B4I330"/>
<evidence type="ECO:0000256" key="4">
    <source>
        <dbReference type="ARBA" id="ARBA00022734"/>
    </source>
</evidence>
<organism evidence="9">
    <name type="scientific">Drosophila sechellia</name>
    <name type="common">Fruit fly</name>
    <dbReference type="NCBI Taxonomy" id="7238"/>
    <lineage>
        <taxon>Eukaryota</taxon>
        <taxon>Metazoa</taxon>
        <taxon>Ecdysozoa</taxon>
        <taxon>Arthropoda</taxon>
        <taxon>Hexapoda</taxon>
        <taxon>Insecta</taxon>
        <taxon>Pterygota</taxon>
        <taxon>Neoptera</taxon>
        <taxon>Endopterygota</taxon>
        <taxon>Diptera</taxon>
        <taxon>Brachycera</taxon>
        <taxon>Muscomorpha</taxon>
        <taxon>Ephydroidea</taxon>
        <taxon>Drosophilidae</taxon>
        <taxon>Drosophila</taxon>
        <taxon>Sophophora</taxon>
    </lineage>
</organism>
<dbReference type="SMART" id="SM00034">
    <property type="entry name" value="CLECT"/>
    <property type="match status" value="1"/>
</dbReference>
<dbReference type="SMR" id="B4I330"/>
<dbReference type="InterPro" id="IPR051663">
    <property type="entry name" value="CLec_Tetranectin-domain"/>
</dbReference>
<keyword evidence="9" id="KW-1185">Reference proteome</keyword>
<dbReference type="CDD" id="cd00037">
    <property type="entry name" value="CLECT"/>
    <property type="match status" value="1"/>
</dbReference>
<dbReference type="HOGENOM" id="CLU_049894_13_0_1"/>
<dbReference type="Gene3D" id="3.10.100.10">
    <property type="entry name" value="Mannose-Binding Protein A, subunit A"/>
    <property type="match status" value="1"/>
</dbReference>
<dbReference type="OrthoDB" id="6340082at2759"/>
<evidence type="ECO:0000256" key="5">
    <source>
        <dbReference type="SAM" id="Coils"/>
    </source>
</evidence>
<evidence type="ECO:0000256" key="3">
    <source>
        <dbReference type="ARBA" id="ARBA00022729"/>
    </source>
</evidence>
<dbReference type="GO" id="GO:0005615">
    <property type="term" value="C:extracellular space"/>
    <property type="evidence" value="ECO:0007669"/>
    <property type="project" value="TreeGrafter"/>
</dbReference>
<evidence type="ECO:0000256" key="1">
    <source>
        <dbReference type="ARBA" id="ARBA00004613"/>
    </source>
</evidence>
<protein>
    <submittedName>
        <fullName evidence="8">GM18119</fullName>
    </submittedName>
</protein>
<proteinExistence type="predicted"/>
<name>B4I330_DROSE</name>
<dbReference type="PANTHER" id="PTHR22799:SF1">
    <property type="entry name" value="C-TYPE LECTIN DOMAIN FAMILY 11 MEMBER A"/>
    <property type="match status" value="1"/>
</dbReference>
<keyword evidence="5" id="KW-0175">Coiled coil</keyword>
<accession>B4I330</accession>
<sequence>MLRLSAVILNVLLVSHGSLAGTATIESQPKDMEAQCNGYCFSTLRPVMQYVAVHQDKWNTCTEIIANETVKDQNQLSVQLDALKADVSNIKASQLSKDDKLDRIEREQLAMQESLKTINRDLTGKLDRTKSQLEAIKSTMESMKAQMDGYLSAINEVQSTLDKKCLQPGFEKIGDRYFHIEEDVELNWLDAQASCRRMGGHLASIKNKQEFDAIVEKLDSSKKYFLGINDRTKIGDFVSAVSGKRCLYLKWSPGEPDHSNDRERCVSIARSHMYVSNCTYQKRFICQLDAS</sequence>
<keyword evidence="3 6" id="KW-0732">Signal</keyword>
<gene>
    <name evidence="8" type="primary">Dsec\GM18119</name>
    <name evidence="8" type="ORF">Dsec_GM18119</name>
</gene>
<dbReference type="Pfam" id="PF00059">
    <property type="entry name" value="Lectin_C"/>
    <property type="match status" value="1"/>
</dbReference>
<dbReference type="SUPFAM" id="SSF56436">
    <property type="entry name" value="C-type lectin-like"/>
    <property type="match status" value="1"/>
</dbReference>
<evidence type="ECO:0000259" key="7">
    <source>
        <dbReference type="PROSITE" id="PS50041"/>
    </source>
</evidence>
<evidence type="ECO:0000256" key="6">
    <source>
        <dbReference type="SAM" id="SignalP"/>
    </source>
</evidence>
<dbReference type="AlphaFoldDB" id="B4I330"/>
<dbReference type="OMA" id="WNTCTEI"/>
<dbReference type="GO" id="GO:0030246">
    <property type="term" value="F:carbohydrate binding"/>
    <property type="evidence" value="ECO:0007669"/>
    <property type="project" value="UniProtKB-KW"/>
</dbReference>
<dbReference type="PROSITE" id="PS50041">
    <property type="entry name" value="C_TYPE_LECTIN_2"/>
    <property type="match status" value="1"/>
</dbReference>
<dbReference type="Proteomes" id="UP000001292">
    <property type="component" value="Unassembled WGS sequence"/>
</dbReference>
<feature type="domain" description="C-type lectin" evidence="7">
    <location>
        <begin position="173"/>
        <end position="287"/>
    </location>
</feature>
<dbReference type="InterPro" id="IPR016187">
    <property type="entry name" value="CTDL_fold"/>
</dbReference>
<feature type="chain" id="PRO_5002809699" evidence="6">
    <location>
        <begin position="21"/>
        <end position="291"/>
    </location>
</feature>
<feature type="coiled-coil region" evidence="5">
    <location>
        <begin position="101"/>
        <end position="146"/>
    </location>
</feature>
<dbReference type="EMBL" id="CH480820">
    <property type="protein sequence ID" value="EDW54175.1"/>
    <property type="molecule type" value="Genomic_DNA"/>
</dbReference>
<keyword evidence="4" id="KW-0430">Lectin</keyword>
<comment type="subcellular location">
    <subcellularLocation>
        <location evidence="1">Secreted</location>
    </subcellularLocation>
</comment>
<dbReference type="GO" id="GO:0008083">
    <property type="term" value="F:growth factor activity"/>
    <property type="evidence" value="ECO:0007669"/>
    <property type="project" value="TreeGrafter"/>
</dbReference>
<reference evidence="8 9" key="1">
    <citation type="journal article" date="2007" name="Nature">
        <title>Evolution of genes and genomes on the Drosophila phylogeny.</title>
        <authorList>
            <consortium name="Drosophila 12 Genomes Consortium"/>
            <person name="Clark A.G."/>
            <person name="Eisen M.B."/>
            <person name="Smith D.R."/>
            <person name="Bergman C.M."/>
            <person name="Oliver B."/>
            <person name="Markow T.A."/>
            <person name="Kaufman T.C."/>
            <person name="Kellis M."/>
            <person name="Gelbart W."/>
            <person name="Iyer V.N."/>
            <person name="Pollard D.A."/>
            <person name="Sackton T.B."/>
            <person name="Larracuente A.M."/>
            <person name="Singh N.D."/>
            <person name="Abad J.P."/>
            <person name="Abt D.N."/>
            <person name="Adryan B."/>
            <person name="Aguade M."/>
            <person name="Akashi H."/>
            <person name="Anderson W.W."/>
            <person name="Aquadro C.F."/>
            <person name="Ardell D.H."/>
            <person name="Arguello R."/>
            <person name="Artieri C.G."/>
            <person name="Barbash D.A."/>
            <person name="Barker D."/>
            <person name="Barsanti P."/>
            <person name="Batterham P."/>
            <person name="Batzoglou S."/>
            <person name="Begun D."/>
            <person name="Bhutkar A."/>
            <person name="Blanco E."/>
            <person name="Bosak S.A."/>
            <person name="Bradley R.K."/>
            <person name="Brand A.D."/>
            <person name="Brent M.R."/>
            <person name="Brooks A.N."/>
            <person name="Brown R.H."/>
            <person name="Butlin R.K."/>
            <person name="Caggese C."/>
            <person name="Calvi B.R."/>
            <person name="Bernardo de Carvalho A."/>
            <person name="Caspi A."/>
            <person name="Castrezana S."/>
            <person name="Celniker S.E."/>
            <person name="Chang J.L."/>
            <person name="Chapple C."/>
            <person name="Chatterji S."/>
            <person name="Chinwalla A."/>
            <person name="Civetta A."/>
            <person name="Clifton S.W."/>
            <person name="Comeron J.M."/>
            <person name="Costello J.C."/>
            <person name="Coyne J.A."/>
            <person name="Daub J."/>
            <person name="David R.G."/>
            <person name="Delcher A.L."/>
            <person name="Delehaunty K."/>
            <person name="Do C.B."/>
            <person name="Ebling H."/>
            <person name="Edwards K."/>
            <person name="Eickbush T."/>
            <person name="Evans J.D."/>
            <person name="Filipski A."/>
            <person name="Findeiss S."/>
            <person name="Freyhult E."/>
            <person name="Fulton L."/>
            <person name="Fulton R."/>
            <person name="Garcia A.C."/>
            <person name="Gardiner A."/>
            <person name="Garfield D.A."/>
            <person name="Garvin B.E."/>
            <person name="Gibson G."/>
            <person name="Gilbert D."/>
            <person name="Gnerre S."/>
            <person name="Godfrey J."/>
            <person name="Good R."/>
            <person name="Gotea V."/>
            <person name="Gravely B."/>
            <person name="Greenberg A.J."/>
            <person name="Griffiths-Jones S."/>
            <person name="Gross S."/>
            <person name="Guigo R."/>
            <person name="Gustafson E.A."/>
            <person name="Haerty W."/>
            <person name="Hahn M.W."/>
            <person name="Halligan D.L."/>
            <person name="Halpern A.L."/>
            <person name="Halter G.M."/>
            <person name="Han M.V."/>
            <person name="Heger A."/>
            <person name="Hillier L."/>
            <person name="Hinrichs A.S."/>
            <person name="Holmes I."/>
            <person name="Hoskins R.A."/>
            <person name="Hubisz M.J."/>
            <person name="Hultmark D."/>
            <person name="Huntley M.A."/>
            <person name="Jaffe D.B."/>
            <person name="Jagadeeshan S."/>
            <person name="Jeck W.R."/>
            <person name="Johnson J."/>
            <person name="Jones C.D."/>
            <person name="Jordan W.C."/>
            <person name="Karpen G.H."/>
            <person name="Kataoka E."/>
            <person name="Keightley P.D."/>
            <person name="Kheradpour P."/>
            <person name="Kirkness E.F."/>
            <person name="Koerich L.B."/>
            <person name="Kristiansen K."/>
            <person name="Kudrna D."/>
            <person name="Kulathinal R.J."/>
            <person name="Kumar S."/>
            <person name="Kwok R."/>
            <person name="Lander E."/>
            <person name="Langley C.H."/>
            <person name="Lapoint R."/>
            <person name="Lazzaro B.P."/>
            <person name="Lee S.J."/>
            <person name="Levesque L."/>
            <person name="Li R."/>
            <person name="Lin C.F."/>
            <person name="Lin M.F."/>
            <person name="Lindblad-Toh K."/>
            <person name="Llopart A."/>
            <person name="Long M."/>
            <person name="Low L."/>
            <person name="Lozovsky E."/>
            <person name="Lu J."/>
            <person name="Luo M."/>
            <person name="Machado C.A."/>
            <person name="Makalowski W."/>
            <person name="Marzo M."/>
            <person name="Matsuda M."/>
            <person name="Matzkin L."/>
            <person name="McAllister B."/>
            <person name="McBride C.S."/>
            <person name="McKernan B."/>
            <person name="McKernan K."/>
            <person name="Mendez-Lago M."/>
            <person name="Minx P."/>
            <person name="Mollenhauer M.U."/>
            <person name="Montooth K."/>
            <person name="Mount S.M."/>
            <person name="Mu X."/>
            <person name="Myers E."/>
            <person name="Negre B."/>
            <person name="Newfeld S."/>
            <person name="Nielsen R."/>
            <person name="Noor M.A."/>
            <person name="O'Grady P."/>
            <person name="Pachter L."/>
            <person name="Papaceit M."/>
            <person name="Parisi M.J."/>
            <person name="Parisi M."/>
            <person name="Parts L."/>
            <person name="Pedersen J.S."/>
            <person name="Pesole G."/>
            <person name="Phillippy A.M."/>
            <person name="Ponting C.P."/>
            <person name="Pop M."/>
            <person name="Porcelli D."/>
            <person name="Powell J.R."/>
            <person name="Prohaska S."/>
            <person name="Pruitt K."/>
            <person name="Puig M."/>
            <person name="Quesneville H."/>
            <person name="Ram K.R."/>
            <person name="Rand D."/>
            <person name="Rasmussen M.D."/>
            <person name="Reed L.K."/>
            <person name="Reenan R."/>
            <person name="Reily A."/>
            <person name="Remington K.A."/>
            <person name="Rieger T.T."/>
            <person name="Ritchie M.G."/>
            <person name="Robin C."/>
            <person name="Rogers Y.H."/>
            <person name="Rohde C."/>
            <person name="Rozas J."/>
            <person name="Rubenfield M.J."/>
            <person name="Ruiz A."/>
            <person name="Russo S."/>
            <person name="Salzberg S.L."/>
            <person name="Sanchez-Gracia A."/>
            <person name="Saranga D.J."/>
            <person name="Sato H."/>
            <person name="Schaeffer S.W."/>
            <person name="Schatz M.C."/>
            <person name="Schlenke T."/>
            <person name="Schwartz R."/>
            <person name="Segarra C."/>
            <person name="Singh R.S."/>
            <person name="Sirot L."/>
            <person name="Sirota M."/>
            <person name="Sisneros N.B."/>
            <person name="Smith C.D."/>
            <person name="Smith T.F."/>
            <person name="Spieth J."/>
            <person name="Stage D.E."/>
            <person name="Stark A."/>
            <person name="Stephan W."/>
            <person name="Strausberg R.L."/>
            <person name="Strempel S."/>
            <person name="Sturgill D."/>
            <person name="Sutton G."/>
            <person name="Sutton G.G."/>
            <person name="Tao W."/>
            <person name="Teichmann S."/>
            <person name="Tobari Y.N."/>
            <person name="Tomimura Y."/>
            <person name="Tsolas J.M."/>
            <person name="Valente V.L."/>
            <person name="Venter E."/>
            <person name="Venter J.C."/>
            <person name="Vicario S."/>
            <person name="Vieira F.G."/>
            <person name="Vilella A.J."/>
            <person name="Villasante A."/>
            <person name="Walenz B."/>
            <person name="Wang J."/>
            <person name="Wasserman M."/>
            <person name="Watts T."/>
            <person name="Wilson D."/>
            <person name="Wilson R.K."/>
            <person name="Wing R.A."/>
            <person name="Wolfner M.F."/>
            <person name="Wong A."/>
            <person name="Wong G.K."/>
            <person name="Wu C.I."/>
            <person name="Wu G."/>
            <person name="Yamamoto D."/>
            <person name="Yang H.P."/>
            <person name="Yang S.P."/>
            <person name="Yorke J.A."/>
            <person name="Yoshida K."/>
            <person name="Zdobnov E."/>
            <person name="Zhang P."/>
            <person name="Zhang Y."/>
            <person name="Zimin A.V."/>
            <person name="Baldwin J."/>
            <person name="Abdouelleil A."/>
            <person name="Abdulkadir J."/>
            <person name="Abebe A."/>
            <person name="Abera B."/>
            <person name="Abreu J."/>
            <person name="Acer S.C."/>
            <person name="Aftuck L."/>
            <person name="Alexander A."/>
            <person name="An P."/>
            <person name="Anderson E."/>
            <person name="Anderson S."/>
            <person name="Arachi H."/>
            <person name="Azer M."/>
            <person name="Bachantsang P."/>
            <person name="Barry A."/>
            <person name="Bayul T."/>
            <person name="Berlin A."/>
            <person name="Bessette D."/>
            <person name="Bloom T."/>
            <person name="Blye J."/>
            <person name="Boguslavskiy L."/>
            <person name="Bonnet C."/>
            <person name="Boukhgalter B."/>
            <person name="Bourzgui I."/>
            <person name="Brown A."/>
            <person name="Cahill P."/>
            <person name="Channer S."/>
            <person name="Cheshatsang Y."/>
            <person name="Chuda L."/>
            <person name="Citroen M."/>
            <person name="Collymore A."/>
            <person name="Cooke P."/>
            <person name="Costello M."/>
            <person name="D'Aco K."/>
            <person name="Daza R."/>
            <person name="De Haan G."/>
            <person name="DeGray S."/>
            <person name="DeMaso C."/>
            <person name="Dhargay N."/>
            <person name="Dooley K."/>
            <person name="Dooley E."/>
            <person name="Doricent M."/>
            <person name="Dorje P."/>
            <person name="Dorjee K."/>
            <person name="Dupes A."/>
            <person name="Elong R."/>
            <person name="Falk J."/>
            <person name="Farina A."/>
            <person name="Faro S."/>
            <person name="Ferguson D."/>
            <person name="Fisher S."/>
            <person name="Foley C.D."/>
            <person name="Franke A."/>
            <person name="Friedrich D."/>
            <person name="Gadbois L."/>
            <person name="Gearin G."/>
            <person name="Gearin C.R."/>
            <person name="Giannoukos G."/>
            <person name="Goode T."/>
            <person name="Graham J."/>
            <person name="Grandbois E."/>
            <person name="Grewal S."/>
            <person name="Gyaltsen K."/>
            <person name="Hafez N."/>
            <person name="Hagos B."/>
            <person name="Hall J."/>
            <person name="Henson C."/>
            <person name="Hollinger A."/>
            <person name="Honan T."/>
            <person name="Huard M.D."/>
            <person name="Hughes L."/>
            <person name="Hurhula B."/>
            <person name="Husby M.E."/>
            <person name="Kamat A."/>
            <person name="Kanga B."/>
            <person name="Kashin S."/>
            <person name="Khazanovich D."/>
            <person name="Kisner P."/>
            <person name="Lance K."/>
            <person name="Lara M."/>
            <person name="Lee W."/>
            <person name="Lennon N."/>
            <person name="Letendre F."/>
            <person name="LeVine R."/>
            <person name="Lipovsky A."/>
            <person name="Liu X."/>
            <person name="Liu J."/>
            <person name="Liu S."/>
            <person name="Lokyitsang T."/>
            <person name="Lokyitsang Y."/>
            <person name="Lubonja R."/>
            <person name="Lui A."/>
            <person name="MacDonald P."/>
            <person name="Magnisalis V."/>
            <person name="Maru K."/>
            <person name="Matthews C."/>
            <person name="McCusker W."/>
            <person name="McDonough S."/>
            <person name="Mehta T."/>
            <person name="Meldrim J."/>
            <person name="Meneus L."/>
            <person name="Mihai O."/>
            <person name="Mihalev A."/>
            <person name="Mihova T."/>
            <person name="Mittelman R."/>
            <person name="Mlenga V."/>
            <person name="Montmayeur A."/>
            <person name="Mulrain L."/>
            <person name="Navidi A."/>
            <person name="Naylor J."/>
            <person name="Negash T."/>
            <person name="Nguyen T."/>
            <person name="Nguyen N."/>
            <person name="Nicol R."/>
            <person name="Norbu C."/>
            <person name="Norbu N."/>
            <person name="Novod N."/>
            <person name="O'Neill B."/>
            <person name="Osman S."/>
            <person name="Markiewicz E."/>
            <person name="Oyono O.L."/>
            <person name="Patti C."/>
            <person name="Phunkhang P."/>
            <person name="Pierre F."/>
            <person name="Priest M."/>
            <person name="Raghuraman S."/>
            <person name="Rege F."/>
            <person name="Reyes R."/>
            <person name="Rise C."/>
            <person name="Rogov P."/>
            <person name="Ross K."/>
            <person name="Ryan E."/>
            <person name="Settipalli S."/>
            <person name="Shea T."/>
            <person name="Sherpa N."/>
            <person name="Shi L."/>
            <person name="Shih D."/>
            <person name="Sparrow T."/>
            <person name="Spaulding J."/>
            <person name="Stalker J."/>
            <person name="Stange-Thomann N."/>
            <person name="Stavropoulos S."/>
            <person name="Stone C."/>
            <person name="Strader C."/>
            <person name="Tesfaye S."/>
            <person name="Thomson T."/>
            <person name="Thoulutsang Y."/>
            <person name="Thoulutsang D."/>
            <person name="Topham K."/>
            <person name="Topping I."/>
            <person name="Tsamla T."/>
            <person name="Vassiliev H."/>
            <person name="Vo A."/>
            <person name="Wangchuk T."/>
            <person name="Wangdi T."/>
            <person name="Weiand M."/>
            <person name="Wilkinson J."/>
            <person name="Wilson A."/>
            <person name="Yadav S."/>
            <person name="Young G."/>
            <person name="Yu Q."/>
            <person name="Zembek L."/>
            <person name="Zhong D."/>
            <person name="Zimmer A."/>
            <person name="Zwirko Z."/>
            <person name="Jaffe D.B."/>
            <person name="Alvarez P."/>
            <person name="Brockman W."/>
            <person name="Butler J."/>
            <person name="Chin C."/>
            <person name="Gnerre S."/>
            <person name="Grabherr M."/>
            <person name="Kleber M."/>
            <person name="Mauceli E."/>
            <person name="MacCallum I."/>
        </authorList>
    </citation>
    <scope>NUCLEOTIDE SEQUENCE [LARGE SCALE GENOMIC DNA]</scope>
    <source>
        <strain evidence="9">Rob3c / Tucson 14021-0248.25</strain>
    </source>
</reference>
<dbReference type="InterPro" id="IPR001304">
    <property type="entry name" value="C-type_lectin-like"/>
</dbReference>
<keyword evidence="2" id="KW-0964">Secreted</keyword>
<dbReference type="STRING" id="7238.B4I330"/>
<feature type="signal peptide" evidence="6">
    <location>
        <begin position="1"/>
        <end position="20"/>
    </location>
</feature>
<evidence type="ECO:0000256" key="2">
    <source>
        <dbReference type="ARBA" id="ARBA00022525"/>
    </source>
</evidence>
<dbReference type="PANTHER" id="PTHR22799">
    <property type="entry name" value="TETRANECTIN-RELATED"/>
    <property type="match status" value="1"/>
</dbReference>
<evidence type="ECO:0000313" key="9">
    <source>
        <dbReference type="Proteomes" id="UP000001292"/>
    </source>
</evidence>